<dbReference type="OrthoDB" id="2662290at2759"/>
<proteinExistence type="predicted"/>
<accession>A0A166M5U5</accession>
<evidence type="ECO:0000313" key="2">
    <source>
        <dbReference type="Proteomes" id="UP000076532"/>
    </source>
</evidence>
<keyword evidence="2" id="KW-1185">Reference proteome</keyword>
<protein>
    <submittedName>
        <fullName evidence="1">Uncharacterized protein</fullName>
    </submittedName>
</protein>
<organism evidence="1 2">
    <name type="scientific">Athelia psychrophila</name>
    <dbReference type="NCBI Taxonomy" id="1759441"/>
    <lineage>
        <taxon>Eukaryota</taxon>
        <taxon>Fungi</taxon>
        <taxon>Dikarya</taxon>
        <taxon>Basidiomycota</taxon>
        <taxon>Agaricomycotina</taxon>
        <taxon>Agaricomycetes</taxon>
        <taxon>Agaricomycetidae</taxon>
        <taxon>Atheliales</taxon>
        <taxon>Atheliaceae</taxon>
        <taxon>Athelia</taxon>
    </lineage>
</organism>
<evidence type="ECO:0000313" key="1">
    <source>
        <dbReference type="EMBL" id="KZP23666.1"/>
    </source>
</evidence>
<dbReference type="STRING" id="436010.A0A166M5U5"/>
<gene>
    <name evidence="1" type="ORF">FIBSPDRAFT_664068</name>
</gene>
<dbReference type="Proteomes" id="UP000076532">
    <property type="component" value="Unassembled WGS sequence"/>
</dbReference>
<reference evidence="1 2" key="1">
    <citation type="journal article" date="2016" name="Mol. Biol. Evol.">
        <title>Comparative Genomics of Early-Diverging Mushroom-Forming Fungi Provides Insights into the Origins of Lignocellulose Decay Capabilities.</title>
        <authorList>
            <person name="Nagy L.G."/>
            <person name="Riley R."/>
            <person name="Tritt A."/>
            <person name="Adam C."/>
            <person name="Daum C."/>
            <person name="Floudas D."/>
            <person name="Sun H."/>
            <person name="Yadav J.S."/>
            <person name="Pangilinan J."/>
            <person name="Larsson K.H."/>
            <person name="Matsuura K."/>
            <person name="Barry K."/>
            <person name="Labutti K."/>
            <person name="Kuo R."/>
            <person name="Ohm R.A."/>
            <person name="Bhattacharya S.S."/>
            <person name="Shirouzu T."/>
            <person name="Yoshinaga Y."/>
            <person name="Martin F.M."/>
            <person name="Grigoriev I.V."/>
            <person name="Hibbett D.S."/>
        </authorList>
    </citation>
    <scope>NUCLEOTIDE SEQUENCE [LARGE SCALE GENOMIC DNA]</scope>
    <source>
        <strain evidence="1 2">CBS 109695</strain>
    </source>
</reference>
<feature type="non-terminal residue" evidence="1">
    <location>
        <position position="193"/>
    </location>
</feature>
<name>A0A166M5U5_9AGAM</name>
<feature type="non-terminal residue" evidence="1">
    <location>
        <position position="1"/>
    </location>
</feature>
<sequence>DSQVYARQLLPEKQGYPMYYPESPSNLPLEYRKRGVGIGDLGIILPDGSFDFVFNIFIPWTGSEGEINCFGVPDGFVPLQLSPQAVRSNPDKTITSAQTVVFGFEIASSPDDTAVLTMPDGALGEDYYDKEAIRKFAITHAPSWYEFINEKLGREAPNGSLYVVTGCDRSTAWGIVTDQKTSSPRSLSLQFTA</sequence>
<dbReference type="EMBL" id="KV417531">
    <property type="protein sequence ID" value="KZP23666.1"/>
    <property type="molecule type" value="Genomic_DNA"/>
</dbReference>
<dbReference type="AlphaFoldDB" id="A0A166M5U5"/>